<accession>A0A6N2WXP9</accession>
<evidence type="ECO:0000259" key="1">
    <source>
        <dbReference type="Pfam" id="PF13452"/>
    </source>
</evidence>
<dbReference type="InterPro" id="IPR029069">
    <property type="entry name" value="HotDog_dom_sf"/>
</dbReference>
<dbReference type="CDD" id="cd03441">
    <property type="entry name" value="R_hydratase_like"/>
    <property type="match status" value="1"/>
</dbReference>
<sequence length="414" mass="47818">MAENINEEFDWDNLSDEEWNKRLDEKIAMFNEGRGEVKLPPPSTAIMTDEYERGINYKYITEDLIRHFADACGDPNPIWRDPTYASGTRWGGIIAPPLFESCIAFGSAFGGRLRVPGIARLAGGSKHDYLKPIRPGDSFSIYDRYAGFEEKQVEGKPYRMFIESVPRYYINQKDEIVAVETHRNIYMATPPGKRGKKVKEAKMYQDKVRRVYTQEELDMIHQNYDDQLDGKFRRGAKTRYWEEVEVGEKIPTIIKGPVDVADACARTMVSCYPYAYAIKWAVMREHLQHHPIDPDTGEHILRRDWHYTDHAANIFGYPYANSAGIQNEMMLVHGITDWMGDDAFVKSADSQDRRMVFFGDMTYVKGEVSKKYVDENNDHVVEVHVWGENQDGVLHTKSDFIVKLPSRAEYNRPL</sequence>
<evidence type="ECO:0000313" key="2">
    <source>
        <dbReference type="EMBL" id="VYT46669.1"/>
    </source>
</evidence>
<dbReference type="EMBL" id="CACRTF010000017">
    <property type="protein sequence ID" value="VYT46669.1"/>
    <property type="molecule type" value="Genomic_DNA"/>
</dbReference>
<reference evidence="2" key="1">
    <citation type="submission" date="2019-11" db="EMBL/GenBank/DDBJ databases">
        <authorList>
            <person name="Feng L."/>
        </authorList>
    </citation>
    <scope>NUCLEOTIDE SEQUENCE</scope>
    <source>
        <strain evidence="2">CbolteaeLFYP116</strain>
    </source>
</reference>
<organism evidence="2">
    <name type="scientific">Enterocloster bolteae</name>
    <dbReference type="NCBI Taxonomy" id="208479"/>
    <lineage>
        <taxon>Bacteria</taxon>
        <taxon>Bacillati</taxon>
        <taxon>Bacillota</taxon>
        <taxon>Clostridia</taxon>
        <taxon>Lachnospirales</taxon>
        <taxon>Lachnospiraceae</taxon>
        <taxon>Enterocloster</taxon>
    </lineage>
</organism>
<dbReference type="AlphaFoldDB" id="A0A6N2WXP9"/>
<gene>
    <name evidence="2" type="ORF">CBLFYP116_04122</name>
</gene>
<dbReference type="SUPFAM" id="SSF54637">
    <property type="entry name" value="Thioesterase/thiol ester dehydrase-isomerase"/>
    <property type="match status" value="2"/>
</dbReference>
<proteinExistence type="predicted"/>
<feature type="domain" description="FAS1-like dehydratase" evidence="1">
    <location>
        <begin position="57"/>
        <end position="178"/>
    </location>
</feature>
<dbReference type="RefSeq" id="WP_024726182.1">
    <property type="nucleotide sequence ID" value="NZ_CACRTF010000017.1"/>
</dbReference>
<dbReference type="Gene3D" id="3.10.129.10">
    <property type="entry name" value="Hotdog Thioesterase"/>
    <property type="match status" value="2"/>
</dbReference>
<protein>
    <submittedName>
        <fullName evidence="2">MaoC like domain protein</fullName>
    </submittedName>
</protein>
<name>A0A6N2WXP9_9FIRM</name>
<dbReference type="InterPro" id="IPR039569">
    <property type="entry name" value="FAS1-like_DH_region"/>
</dbReference>
<dbReference type="Pfam" id="PF13452">
    <property type="entry name" value="FAS1_DH_region"/>
    <property type="match status" value="1"/>
</dbReference>